<evidence type="ECO:0000313" key="2">
    <source>
        <dbReference type="EMBL" id="CAJ1396772.1"/>
    </source>
</evidence>
<name>A0AA36N773_9DINO</name>
<dbReference type="Proteomes" id="UP001178507">
    <property type="component" value="Unassembled WGS sequence"/>
</dbReference>
<evidence type="ECO:0000313" key="3">
    <source>
        <dbReference type="Proteomes" id="UP001178507"/>
    </source>
</evidence>
<proteinExistence type="predicted"/>
<keyword evidence="3" id="KW-1185">Reference proteome</keyword>
<organism evidence="2 3">
    <name type="scientific">Effrenium voratum</name>
    <dbReference type="NCBI Taxonomy" id="2562239"/>
    <lineage>
        <taxon>Eukaryota</taxon>
        <taxon>Sar</taxon>
        <taxon>Alveolata</taxon>
        <taxon>Dinophyceae</taxon>
        <taxon>Suessiales</taxon>
        <taxon>Symbiodiniaceae</taxon>
        <taxon>Effrenium</taxon>
    </lineage>
</organism>
<evidence type="ECO:0000256" key="1">
    <source>
        <dbReference type="SAM" id="SignalP"/>
    </source>
</evidence>
<dbReference type="AlphaFoldDB" id="A0AA36N773"/>
<comment type="caution">
    <text evidence="2">The sequence shown here is derived from an EMBL/GenBank/DDBJ whole genome shotgun (WGS) entry which is preliminary data.</text>
</comment>
<reference evidence="2" key="1">
    <citation type="submission" date="2023-08" db="EMBL/GenBank/DDBJ databases">
        <authorList>
            <person name="Chen Y."/>
            <person name="Shah S."/>
            <person name="Dougan E. K."/>
            <person name="Thang M."/>
            <person name="Chan C."/>
        </authorList>
    </citation>
    <scope>NUCLEOTIDE SEQUENCE</scope>
</reference>
<dbReference type="InterPro" id="IPR036383">
    <property type="entry name" value="TSP1_rpt_sf"/>
</dbReference>
<feature type="signal peptide" evidence="1">
    <location>
        <begin position="1"/>
        <end position="15"/>
    </location>
</feature>
<keyword evidence="1" id="KW-0732">Signal</keyword>
<dbReference type="PROSITE" id="PS50092">
    <property type="entry name" value="TSP1"/>
    <property type="match status" value="1"/>
</dbReference>
<sequence>MQIAVLLLSIAEAWAHSAEVQADGGISGARLSLNEQAHLASVRAHGASEEEAFKDATAANGYIECASEGGNCSCADGVVLYGRPTLGEWRELRVDGSTLCTATLFDTTPAPEGETNVCRCYSLNWCNRNNVDAMVFDPSHRRRNALGTPGKNLHQRRRWCGWGPRDCAWSSWSKWTDCQGGHECADSGTSERTRQMELEAANGGICKQETSIEKTKCSWVGCKDEKAEKVDKAEKDEKVEKDETSSEIPVEVEEKVSEATLSSEELAAARQQKAAKLTAAANAMNQSLALPQAEKVVPDVGASLVQAALAGGASEIAAAAASAKLQANAMVKAELGQLTALTLAQMGASLLVESRAQVPRGATLKVLRELVVAVAGHAIVEAIGDDSVAGSQVAGVQAGKIADALGLALKDVRNSDQLFGNHTDDTINIFSVQHP</sequence>
<gene>
    <name evidence="2" type="ORF">EVOR1521_LOCUS20925</name>
</gene>
<dbReference type="EMBL" id="CAUJNA010003242">
    <property type="protein sequence ID" value="CAJ1396772.1"/>
    <property type="molecule type" value="Genomic_DNA"/>
</dbReference>
<dbReference type="Gene3D" id="2.20.100.10">
    <property type="entry name" value="Thrombospondin type-1 (TSP1) repeat"/>
    <property type="match status" value="1"/>
</dbReference>
<accession>A0AA36N773</accession>
<dbReference type="InterPro" id="IPR000884">
    <property type="entry name" value="TSP1_rpt"/>
</dbReference>
<protein>
    <submittedName>
        <fullName evidence="2">Uncharacterized protein</fullName>
    </submittedName>
</protein>
<feature type="chain" id="PRO_5041436516" evidence="1">
    <location>
        <begin position="16"/>
        <end position="435"/>
    </location>
</feature>